<accession>A0ACC3CZK1</accession>
<keyword evidence="2" id="KW-1185">Reference proteome</keyword>
<evidence type="ECO:0000313" key="2">
    <source>
        <dbReference type="Proteomes" id="UP001186974"/>
    </source>
</evidence>
<dbReference type="EMBL" id="JAWDJW010009355">
    <property type="protein sequence ID" value="KAK3059494.1"/>
    <property type="molecule type" value="Genomic_DNA"/>
</dbReference>
<comment type="caution">
    <text evidence="1">The sequence shown here is derived from an EMBL/GenBank/DDBJ whole genome shotgun (WGS) entry which is preliminary data.</text>
</comment>
<evidence type="ECO:0000313" key="1">
    <source>
        <dbReference type="EMBL" id="KAK3059494.1"/>
    </source>
</evidence>
<name>A0ACC3CZK1_9PEZI</name>
<protein>
    <submittedName>
        <fullName evidence="1">Uncharacterized protein</fullName>
    </submittedName>
</protein>
<organism evidence="1 2">
    <name type="scientific">Coniosporium uncinatum</name>
    <dbReference type="NCBI Taxonomy" id="93489"/>
    <lineage>
        <taxon>Eukaryota</taxon>
        <taxon>Fungi</taxon>
        <taxon>Dikarya</taxon>
        <taxon>Ascomycota</taxon>
        <taxon>Pezizomycotina</taxon>
        <taxon>Dothideomycetes</taxon>
        <taxon>Dothideomycetes incertae sedis</taxon>
        <taxon>Coniosporium</taxon>
    </lineage>
</organism>
<reference evidence="1" key="1">
    <citation type="submission" date="2024-09" db="EMBL/GenBank/DDBJ databases">
        <title>Black Yeasts Isolated from many extreme environments.</title>
        <authorList>
            <person name="Coleine C."/>
            <person name="Stajich J.E."/>
            <person name="Selbmann L."/>
        </authorList>
    </citation>
    <scope>NUCLEOTIDE SEQUENCE</scope>
    <source>
        <strain evidence="1">CCFEE 5737</strain>
    </source>
</reference>
<dbReference type="Proteomes" id="UP001186974">
    <property type="component" value="Unassembled WGS sequence"/>
</dbReference>
<proteinExistence type="predicted"/>
<sequence length="233" mass="25749">LVDTPNEDGWSYFAQIYGIPESLIVLLSQATSLATETHLMRSGAKSPSGTDDLDQRSRALEDKLLAWTLPAYARGSFNSSNDDAAAAAEDPDVQQQDQAAANHFIIKHISCAFHAALLIYFYRLVRHVEPSNVQHLVATVIEHLHAGEDEKFRHGVNNAGIVWPGFIAACEAEDEVDFEKLIDWMRISGDKTGIRSFDRAADAAVKVRSAREVDPELTWPDVVRSHKVALVLS</sequence>
<gene>
    <name evidence="1" type="ORF">LTS18_010732</name>
</gene>
<feature type="non-terminal residue" evidence="1">
    <location>
        <position position="1"/>
    </location>
</feature>